<accession>A0ACB8BH60</accession>
<reference evidence="1" key="1">
    <citation type="journal article" date="2021" name="New Phytol.">
        <title>Evolutionary innovations through gain and loss of genes in the ectomycorrhizal Boletales.</title>
        <authorList>
            <person name="Wu G."/>
            <person name="Miyauchi S."/>
            <person name="Morin E."/>
            <person name="Kuo A."/>
            <person name="Drula E."/>
            <person name="Varga T."/>
            <person name="Kohler A."/>
            <person name="Feng B."/>
            <person name="Cao Y."/>
            <person name="Lipzen A."/>
            <person name="Daum C."/>
            <person name="Hundley H."/>
            <person name="Pangilinan J."/>
            <person name="Johnson J."/>
            <person name="Barry K."/>
            <person name="LaButti K."/>
            <person name="Ng V."/>
            <person name="Ahrendt S."/>
            <person name="Min B."/>
            <person name="Choi I.G."/>
            <person name="Park H."/>
            <person name="Plett J.M."/>
            <person name="Magnuson J."/>
            <person name="Spatafora J.W."/>
            <person name="Nagy L.G."/>
            <person name="Henrissat B."/>
            <person name="Grigoriev I.V."/>
            <person name="Yang Z.L."/>
            <person name="Xu J."/>
            <person name="Martin F.M."/>
        </authorList>
    </citation>
    <scope>NUCLEOTIDE SEQUENCE</scope>
    <source>
        <strain evidence="1">KUC20120723A-06</strain>
    </source>
</reference>
<organism evidence="1 2">
    <name type="scientific">Leucogyrophana mollusca</name>
    <dbReference type="NCBI Taxonomy" id="85980"/>
    <lineage>
        <taxon>Eukaryota</taxon>
        <taxon>Fungi</taxon>
        <taxon>Dikarya</taxon>
        <taxon>Basidiomycota</taxon>
        <taxon>Agaricomycotina</taxon>
        <taxon>Agaricomycetes</taxon>
        <taxon>Agaricomycetidae</taxon>
        <taxon>Boletales</taxon>
        <taxon>Boletales incertae sedis</taxon>
        <taxon>Leucogyrophana</taxon>
    </lineage>
</organism>
<comment type="caution">
    <text evidence="1">The sequence shown here is derived from an EMBL/GenBank/DDBJ whole genome shotgun (WGS) entry which is preliminary data.</text>
</comment>
<dbReference type="EMBL" id="MU266440">
    <property type="protein sequence ID" value="KAH7923873.1"/>
    <property type="molecule type" value="Genomic_DNA"/>
</dbReference>
<evidence type="ECO:0000313" key="2">
    <source>
        <dbReference type="Proteomes" id="UP000790709"/>
    </source>
</evidence>
<name>A0ACB8BH60_9AGAM</name>
<proteinExistence type="predicted"/>
<sequence>MARDRLAALRAQRQVASPTGGPGSYEMQGTQSPAPATNGSGAGDSMSAFYAEITSIQDAIQQFDANVTRISDLHSRSLNSLDETGAQQNAAQLDELAEETRQLSNGLSQRIKSLEGPSPSGGQDAQIRKNRIAFVRSKFMETLQRYQDVERQYRARYKQRVERQFKIVKPDATPEEVAAVVNDDSGGGSQIFAQALTSSNRYGESRAAYREVQERHQDIRRIEQTLAELAQLFNDMGTLLGEQEEKIDAIQTQAAGVVADTEGGNRLKHTETAVKHARSARRKKWICFWITVIVILAAIGIGVGVYFGQHPPGKSNSSNGQ</sequence>
<dbReference type="Proteomes" id="UP000790709">
    <property type="component" value="Unassembled WGS sequence"/>
</dbReference>
<keyword evidence="2" id="KW-1185">Reference proteome</keyword>
<evidence type="ECO:0000313" key="1">
    <source>
        <dbReference type="EMBL" id="KAH7923873.1"/>
    </source>
</evidence>
<protein>
    <submittedName>
        <fullName evidence="1">t-SNARE</fullName>
    </submittedName>
</protein>
<gene>
    <name evidence="1" type="ORF">BV22DRAFT_1113167</name>
</gene>